<sequence>MLPYPGKDHEALQWPEMLRDRDADPWTKGILDLVRNDDVVPTELHYPAANLARVKRRMRADLDIPPVSHQIPHLRRTPTDCRTSQLHRHNKTVAARAWPGSLVELLYLQGMGTVVHGRDVARYSRRRLIARTRSSVDSVTKLEKITRTEKLDAFVDGYASDIVCTLNSGYHDIRYPGSVIVGERSHQSYRLKDFCTSVVVK</sequence>
<dbReference type="EMBL" id="LVLJ01002403">
    <property type="protein sequence ID" value="OAE25088.1"/>
    <property type="molecule type" value="Genomic_DNA"/>
</dbReference>
<comment type="caution">
    <text evidence="1">The sequence shown here is derived from an EMBL/GenBank/DDBJ whole genome shotgun (WGS) entry which is preliminary data.</text>
</comment>
<dbReference type="AlphaFoldDB" id="A0A176VW96"/>
<gene>
    <name evidence="1" type="ORF">AXG93_3217s1040</name>
</gene>
<keyword evidence="2" id="KW-1185">Reference proteome</keyword>
<dbReference type="Proteomes" id="UP000077202">
    <property type="component" value="Unassembled WGS sequence"/>
</dbReference>
<name>A0A176VW96_MARPO</name>
<organism evidence="1 2">
    <name type="scientific">Marchantia polymorpha subsp. ruderalis</name>
    <dbReference type="NCBI Taxonomy" id="1480154"/>
    <lineage>
        <taxon>Eukaryota</taxon>
        <taxon>Viridiplantae</taxon>
        <taxon>Streptophyta</taxon>
        <taxon>Embryophyta</taxon>
        <taxon>Marchantiophyta</taxon>
        <taxon>Marchantiopsida</taxon>
        <taxon>Marchantiidae</taxon>
        <taxon>Marchantiales</taxon>
        <taxon>Marchantiaceae</taxon>
        <taxon>Marchantia</taxon>
    </lineage>
</organism>
<reference evidence="1" key="1">
    <citation type="submission" date="2016-03" db="EMBL/GenBank/DDBJ databases">
        <title>Mechanisms controlling the formation of the plant cell surface in tip-growing cells are functionally conserved among land plants.</title>
        <authorList>
            <person name="Honkanen S."/>
            <person name="Jones V.A."/>
            <person name="Morieri G."/>
            <person name="Champion C."/>
            <person name="Hetherington A.J."/>
            <person name="Kelly S."/>
            <person name="Saint-Marcoux D."/>
            <person name="Proust H."/>
            <person name="Prescott H."/>
            <person name="Dolan L."/>
        </authorList>
    </citation>
    <scope>NUCLEOTIDE SEQUENCE [LARGE SCALE GENOMIC DNA]</scope>
    <source>
        <tissue evidence="1">Whole gametophyte</tissue>
    </source>
</reference>
<evidence type="ECO:0000313" key="2">
    <source>
        <dbReference type="Proteomes" id="UP000077202"/>
    </source>
</evidence>
<evidence type="ECO:0000313" key="1">
    <source>
        <dbReference type="EMBL" id="OAE25088.1"/>
    </source>
</evidence>
<accession>A0A176VW96</accession>
<protein>
    <submittedName>
        <fullName evidence="1">Uncharacterized protein</fullName>
    </submittedName>
</protein>
<proteinExistence type="predicted"/>